<evidence type="ECO:0000256" key="2">
    <source>
        <dbReference type="ARBA" id="ARBA00008034"/>
    </source>
</evidence>
<feature type="transmembrane region" description="Helical" evidence="7">
    <location>
        <begin position="188"/>
        <end position="212"/>
    </location>
</feature>
<keyword evidence="4 7" id="KW-1133">Transmembrane helix</keyword>
<evidence type="ECO:0000256" key="1">
    <source>
        <dbReference type="ARBA" id="ARBA00004141"/>
    </source>
</evidence>
<evidence type="ECO:0000256" key="5">
    <source>
        <dbReference type="ARBA" id="ARBA00023136"/>
    </source>
</evidence>
<reference evidence="8" key="1">
    <citation type="submission" date="2023-01" db="EMBL/GenBank/DDBJ databases">
        <title>Comparative Genomic Analysis of the Clinically-Derived Winkia Strain NY0527 Provides Evidence into the Taxonomic Reassignment of Winkia neuii and Characterizes Their Virulence Traits.</title>
        <authorList>
            <person name="Cai X."/>
            <person name="Peng Y."/>
            <person name="Li M."/>
            <person name="Qiu Y."/>
            <person name="Wang Y."/>
            <person name="Xu L."/>
            <person name="Hou Q."/>
        </authorList>
    </citation>
    <scope>NUCLEOTIDE SEQUENCE</scope>
    <source>
        <strain evidence="8">NY0527</strain>
    </source>
</reference>
<dbReference type="AlphaFoldDB" id="A0AB38XLI7"/>
<gene>
    <name evidence="8" type="ORF">PIG85_05940</name>
</gene>
<feature type="transmembrane region" description="Helical" evidence="7">
    <location>
        <begin position="224"/>
        <end position="248"/>
    </location>
</feature>
<dbReference type="GO" id="GO:0043190">
    <property type="term" value="C:ATP-binding cassette (ABC) transporter complex"/>
    <property type="evidence" value="ECO:0007669"/>
    <property type="project" value="InterPro"/>
</dbReference>
<keyword evidence="6" id="KW-0813">Transport</keyword>
<proteinExistence type="inferred from homology"/>
<dbReference type="InterPro" id="IPR001626">
    <property type="entry name" value="ABC_TroCD"/>
</dbReference>
<dbReference type="SUPFAM" id="SSF81345">
    <property type="entry name" value="ABC transporter involved in vitamin B12 uptake, BtuC"/>
    <property type="match status" value="1"/>
</dbReference>
<dbReference type="PANTHER" id="PTHR30477">
    <property type="entry name" value="ABC-TRANSPORTER METAL-BINDING PROTEIN"/>
    <property type="match status" value="1"/>
</dbReference>
<comment type="similarity">
    <text evidence="2 6">Belongs to the ABC-3 integral membrane protein family.</text>
</comment>
<evidence type="ECO:0000256" key="4">
    <source>
        <dbReference type="ARBA" id="ARBA00022989"/>
    </source>
</evidence>
<feature type="transmembrane region" description="Helical" evidence="7">
    <location>
        <begin position="141"/>
        <end position="167"/>
    </location>
</feature>
<organism evidence="8 9">
    <name type="scientific">Winkia neuii subsp. anitrata</name>
    <dbReference type="NCBI Taxonomy" id="29318"/>
    <lineage>
        <taxon>Bacteria</taxon>
        <taxon>Bacillati</taxon>
        <taxon>Actinomycetota</taxon>
        <taxon>Actinomycetes</taxon>
        <taxon>Actinomycetales</taxon>
        <taxon>Actinomycetaceae</taxon>
        <taxon>Winkia</taxon>
    </lineage>
</organism>
<sequence length="302" mass="31014">MVSLWHIVSLPLLEAVAVGALCGLVGSLALLHKRIFFAESITHAAFPGAVLGVVVTVCFVSSHSWLSGGLFVGAAVGGVVLSAFMHAVATVRGITAEAAAGITLTLGFSAGYFLNKWFSPLPLKIESFLTGSLLSCTRVDVWASVSALLLTVAMWCFGRQALIGAAFDPVGFRASRGRLGLWRFSINALIIITVTVIIPAVGTVVSISLLAGPAAALKTKFHSSGAYVLASTLAGAAVSVAGLGLAVWQALSAGGCIALLAGAFFLMVEGISCLGSAARRPSIAAWGGERERCLLSQDATIR</sequence>
<dbReference type="Proteomes" id="UP001211044">
    <property type="component" value="Chromosome"/>
</dbReference>
<protein>
    <submittedName>
        <fullName evidence="8">Metal ABC transporter permease</fullName>
    </submittedName>
</protein>
<comment type="subcellular location">
    <subcellularLocation>
        <location evidence="6">Cell membrane</location>
        <topology evidence="6">Multi-pass membrane protein</topology>
    </subcellularLocation>
    <subcellularLocation>
        <location evidence="1">Membrane</location>
        <topology evidence="1">Multi-pass membrane protein</topology>
    </subcellularLocation>
</comment>
<feature type="transmembrane region" description="Helical" evidence="7">
    <location>
        <begin position="96"/>
        <end position="114"/>
    </location>
</feature>
<feature type="transmembrane region" description="Helical" evidence="7">
    <location>
        <begin position="68"/>
        <end position="89"/>
    </location>
</feature>
<name>A0AB38XLI7_9ACTO</name>
<feature type="transmembrane region" description="Helical" evidence="7">
    <location>
        <begin position="44"/>
        <end position="62"/>
    </location>
</feature>
<dbReference type="GO" id="GO:0055085">
    <property type="term" value="P:transmembrane transport"/>
    <property type="evidence" value="ECO:0007669"/>
    <property type="project" value="InterPro"/>
</dbReference>
<dbReference type="PANTHER" id="PTHR30477:SF0">
    <property type="entry name" value="METAL TRANSPORT SYSTEM MEMBRANE PROTEIN TM_0125-RELATED"/>
    <property type="match status" value="1"/>
</dbReference>
<evidence type="ECO:0000256" key="7">
    <source>
        <dbReference type="SAM" id="Phobius"/>
    </source>
</evidence>
<feature type="transmembrane region" description="Helical" evidence="7">
    <location>
        <begin position="12"/>
        <end position="32"/>
    </location>
</feature>
<dbReference type="EMBL" id="CP116394">
    <property type="protein sequence ID" value="WCE45210.1"/>
    <property type="molecule type" value="Genomic_DNA"/>
</dbReference>
<dbReference type="KEGG" id="wne:PIG85_05940"/>
<evidence type="ECO:0000256" key="6">
    <source>
        <dbReference type="RuleBase" id="RU003943"/>
    </source>
</evidence>
<dbReference type="InterPro" id="IPR037294">
    <property type="entry name" value="ABC_BtuC-like"/>
</dbReference>
<evidence type="ECO:0000313" key="8">
    <source>
        <dbReference type="EMBL" id="WCE45210.1"/>
    </source>
</evidence>
<dbReference type="Gene3D" id="1.10.3470.10">
    <property type="entry name" value="ABC transporter involved in vitamin B12 uptake, BtuC"/>
    <property type="match status" value="1"/>
</dbReference>
<accession>A0AB38XLI7</accession>
<keyword evidence="3 6" id="KW-0812">Transmembrane</keyword>
<evidence type="ECO:0000256" key="3">
    <source>
        <dbReference type="ARBA" id="ARBA00022692"/>
    </source>
</evidence>
<feature type="transmembrane region" description="Helical" evidence="7">
    <location>
        <begin position="255"/>
        <end position="278"/>
    </location>
</feature>
<dbReference type="RefSeq" id="WP_004805084.1">
    <property type="nucleotide sequence ID" value="NZ_CP116394.1"/>
</dbReference>
<keyword evidence="5 7" id="KW-0472">Membrane</keyword>
<dbReference type="Pfam" id="PF00950">
    <property type="entry name" value="ABC-3"/>
    <property type="match status" value="1"/>
</dbReference>
<evidence type="ECO:0000313" key="9">
    <source>
        <dbReference type="Proteomes" id="UP001211044"/>
    </source>
</evidence>